<dbReference type="EMBL" id="JANGCH010000012">
    <property type="protein sequence ID" value="MCQ5122264.1"/>
    <property type="molecule type" value="Genomic_DNA"/>
</dbReference>
<keyword evidence="1 9" id="KW-0963">Cytoplasm</keyword>
<proteinExistence type="inferred from homology"/>
<evidence type="ECO:0000256" key="1">
    <source>
        <dbReference type="ARBA" id="ARBA00022490"/>
    </source>
</evidence>
<dbReference type="InterPro" id="IPR018078">
    <property type="entry name" value="DNA-binding_RecF_CS"/>
</dbReference>
<evidence type="ECO:0000256" key="4">
    <source>
        <dbReference type="ARBA" id="ARBA00022763"/>
    </source>
</evidence>
<accession>A0ABT1SM22</accession>
<dbReference type="Pfam" id="PF13476">
    <property type="entry name" value="AAA_23"/>
    <property type="match status" value="1"/>
</dbReference>
<comment type="subcellular location">
    <subcellularLocation>
        <location evidence="9 10">Cytoplasm</location>
    </subcellularLocation>
</comment>
<dbReference type="HAMAP" id="MF_00365">
    <property type="entry name" value="RecF"/>
    <property type="match status" value="1"/>
</dbReference>
<evidence type="ECO:0000256" key="6">
    <source>
        <dbReference type="ARBA" id="ARBA00023125"/>
    </source>
</evidence>
<evidence type="ECO:0000256" key="3">
    <source>
        <dbReference type="ARBA" id="ARBA00022741"/>
    </source>
</evidence>
<dbReference type="Gene3D" id="3.40.50.300">
    <property type="entry name" value="P-loop containing nucleotide triphosphate hydrolases"/>
    <property type="match status" value="1"/>
</dbReference>
<keyword evidence="13" id="KW-1185">Reference proteome</keyword>
<dbReference type="NCBIfam" id="TIGR00611">
    <property type="entry name" value="recf"/>
    <property type="match status" value="1"/>
</dbReference>
<dbReference type="Gene3D" id="1.20.1050.90">
    <property type="entry name" value="RecF/RecN/SMC, N-terminal domain"/>
    <property type="match status" value="1"/>
</dbReference>
<evidence type="ECO:0000313" key="13">
    <source>
        <dbReference type="Proteomes" id="UP001524435"/>
    </source>
</evidence>
<evidence type="ECO:0000256" key="10">
    <source>
        <dbReference type="RuleBase" id="RU000578"/>
    </source>
</evidence>
<sequence length="367" mass="42761">MITKLHIRNFRNYQNVDLSFDSGVQMILGKNAQGKTNLLEAILYLSTTRSHRSNDDRDLIRYGEELFIIEGEVARSRQKIKLKAIGESGKKHLMIYQETVAKVSQFIGECNVILFCPDDLMLFQAAPKVRRRFIDMELSKMSKVYTQTLLQANKLLKERNQFLKQNQTDDIFLGVLDEQLAEKEVTIMEQRKAFLAKLIEFAQPFYRELSDDDTMLSCAYHTFVSECDKESRKQAILEKRKKCRERDYMLKQTTIGCHKDDVTFYLNDHPIEEYASQGQKRCVLLAMKIGLVHMIYELTKEYPILLLDDVFSELDQERRKRLLKALPKEVQIFISATDLDVIDLEGRSFQVWKVHNGTIHKLKGGIS</sequence>
<evidence type="ECO:0000256" key="7">
    <source>
        <dbReference type="ARBA" id="ARBA00023204"/>
    </source>
</evidence>
<reference evidence="12 13" key="1">
    <citation type="submission" date="2022-06" db="EMBL/GenBank/DDBJ databases">
        <title>Isolation of gut microbiota from human fecal samples.</title>
        <authorList>
            <person name="Pamer E.G."/>
            <person name="Barat B."/>
            <person name="Waligurski E."/>
            <person name="Medina S."/>
            <person name="Paddock L."/>
            <person name="Mostad J."/>
        </authorList>
    </citation>
    <scope>NUCLEOTIDE SEQUENCE [LARGE SCALE GENOMIC DNA]</scope>
    <source>
        <strain evidence="12 13">DFI.6.1</strain>
    </source>
</reference>
<dbReference type="PROSITE" id="PS00618">
    <property type="entry name" value="RECF_2"/>
    <property type="match status" value="1"/>
</dbReference>
<evidence type="ECO:0000313" key="12">
    <source>
        <dbReference type="EMBL" id="MCQ5122264.1"/>
    </source>
</evidence>
<evidence type="ECO:0000256" key="5">
    <source>
        <dbReference type="ARBA" id="ARBA00022840"/>
    </source>
</evidence>
<dbReference type="RefSeq" id="WP_256198129.1">
    <property type="nucleotide sequence ID" value="NZ_JANGCH010000012.1"/>
</dbReference>
<evidence type="ECO:0000256" key="2">
    <source>
        <dbReference type="ARBA" id="ARBA00022705"/>
    </source>
</evidence>
<dbReference type="PANTHER" id="PTHR32182">
    <property type="entry name" value="DNA REPLICATION AND REPAIR PROTEIN RECF"/>
    <property type="match status" value="1"/>
</dbReference>
<feature type="binding site" evidence="9">
    <location>
        <begin position="29"/>
        <end position="36"/>
    </location>
    <ligand>
        <name>ATP</name>
        <dbReference type="ChEBI" id="CHEBI:30616"/>
    </ligand>
</feature>
<evidence type="ECO:0000256" key="8">
    <source>
        <dbReference type="ARBA" id="ARBA00023236"/>
    </source>
</evidence>
<comment type="caution">
    <text evidence="12">The sequence shown here is derived from an EMBL/GenBank/DDBJ whole genome shotgun (WGS) entry which is preliminary data.</text>
</comment>
<comment type="function">
    <text evidence="9 10">The RecF protein is involved in DNA metabolism; it is required for DNA replication and normal SOS inducibility. RecF binds preferentially to single-stranded, linear DNA. It also seems to bind ATP.</text>
</comment>
<organism evidence="12 13">
    <name type="scientific">Massilicoli timonensis</name>
    <dbReference type="NCBI Taxonomy" id="2015901"/>
    <lineage>
        <taxon>Bacteria</taxon>
        <taxon>Bacillati</taxon>
        <taxon>Bacillota</taxon>
        <taxon>Erysipelotrichia</taxon>
        <taxon>Erysipelotrichales</taxon>
        <taxon>Erysipelotrichaceae</taxon>
        <taxon>Massilicoli</taxon>
    </lineage>
</organism>
<gene>
    <name evidence="9 12" type="primary">recF</name>
    <name evidence="12" type="ORF">NE663_08335</name>
</gene>
<keyword evidence="5 9" id="KW-0067">ATP-binding</keyword>
<comment type="similarity">
    <text evidence="9 10">Belongs to the RecF family.</text>
</comment>
<keyword evidence="3 9" id="KW-0547">Nucleotide-binding</keyword>
<dbReference type="SUPFAM" id="SSF52540">
    <property type="entry name" value="P-loop containing nucleoside triphosphate hydrolases"/>
    <property type="match status" value="1"/>
</dbReference>
<dbReference type="InterPro" id="IPR001238">
    <property type="entry name" value="DNA-binding_RecF"/>
</dbReference>
<evidence type="ECO:0000259" key="11">
    <source>
        <dbReference type="Pfam" id="PF13476"/>
    </source>
</evidence>
<dbReference type="InterPro" id="IPR038729">
    <property type="entry name" value="Rad50/SbcC_AAA"/>
</dbReference>
<keyword evidence="6 9" id="KW-0238">DNA-binding</keyword>
<keyword evidence="7 9" id="KW-0234">DNA repair</keyword>
<protein>
    <recommendedName>
        <fullName evidence="9 10">DNA replication and repair protein RecF</fullName>
    </recommendedName>
</protein>
<evidence type="ECO:0000256" key="9">
    <source>
        <dbReference type="HAMAP-Rule" id="MF_00365"/>
    </source>
</evidence>
<keyword evidence="4 9" id="KW-0227">DNA damage</keyword>
<keyword evidence="8 9" id="KW-0742">SOS response</keyword>
<keyword evidence="2 9" id="KW-0235">DNA replication</keyword>
<dbReference type="InterPro" id="IPR027417">
    <property type="entry name" value="P-loop_NTPase"/>
</dbReference>
<feature type="domain" description="Rad50/SbcC-type AAA" evidence="11">
    <location>
        <begin position="4"/>
        <end position="227"/>
    </location>
</feature>
<dbReference type="InterPro" id="IPR042174">
    <property type="entry name" value="RecF_2"/>
</dbReference>
<dbReference type="PANTHER" id="PTHR32182:SF0">
    <property type="entry name" value="DNA REPLICATION AND REPAIR PROTEIN RECF"/>
    <property type="match status" value="1"/>
</dbReference>
<name>A0ABT1SM22_9FIRM</name>
<dbReference type="Proteomes" id="UP001524435">
    <property type="component" value="Unassembled WGS sequence"/>
</dbReference>